<organism evidence="1 2">
    <name type="scientific">Streptomyces smaragdinus</name>
    <dbReference type="NCBI Taxonomy" id="2585196"/>
    <lineage>
        <taxon>Bacteria</taxon>
        <taxon>Bacillati</taxon>
        <taxon>Actinomycetota</taxon>
        <taxon>Actinomycetes</taxon>
        <taxon>Kitasatosporales</taxon>
        <taxon>Streptomycetaceae</taxon>
        <taxon>Streptomyces</taxon>
    </lineage>
</organism>
<protein>
    <submittedName>
        <fullName evidence="1">Uncharacterized protein</fullName>
    </submittedName>
</protein>
<name>A0A7K0CMU6_9ACTN</name>
<dbReference type="AlphaFoldDB" id="A0A7K0CMU6"/>
<evidence type="ECO:0000313" key="2">
    <source>
        <dbReference type="Proteomes" id="UP000466345"/>
    </source>
</evidence>
<dbReference type="Proteomes" id="UP000466345">
    <property type="component" value="Unassembled WGS sequence"/>
</dbReference>
<accession>A0A7K0CMU6</accession>
<sequence>MSRGDAAADRDDKPTTEELIDMLKEGSRVLAREYDDFDVREGLERIARQVLWHGALSFEEFAQLVDQPTPIPYMPPQSSAVHQWAGLALQRLCVEQICNPKAIAAMGRRLPGGLRRYEPIEPEEALAFACLLYLGERVEAALFWWQYAAGADSADAARSLSLHHLQHGDRRTAEGWSSLETRIQHQQHHPADAREWFEPLRPDYVMAWMDDLGPSDIFEVEVNSRPPVADALSLAAESGGMTATVRLTPPLAEAVRRLHTSEDADYGIHCQPDSRLTAELEKTTPSC</sequence>
<dbReference type="OrthoDB" id="4321441at2"/>
<dbReference type="EMBL" id="WEGJ01000025">
    <property type="protein sequence ID" value="MQY14806.1"/>
    <property type="molecule type" value="Genomic_DNA"/>
</dbReference>
<proteinExistence type="predicted"/>
<dbReference type="RefSeq" id="WP_153455663.1">
    <property type="nucleotide sequence ID" value="NZ_WEGJ01000025.1"/>
</dbReference>
<comment type="caution">
    <text evidence="1">The sequence shown here is derived from an EMBL/GenBank/DDBJ whole genome shotgun (WGS) entry which is preliminary data.</text>
</comment>
<keyword evidence="2" id="KW-1185">Reference proteome</keyword>
<gene>
    <name evidence="1" type="ORF">SRB5_49820</name>
</gene>
<evidence type="ECO:0000313" key="1">
    <source>
        <dbReference type="EMBL" id="MQY14806.1"/>
    </source>
</evidence>
<reference evidence="1 2" key="1">
    <citation type="submission" date="2019-10" db="EMBL/GenBank/DDBJ databases">
        <title>Streptomyces smaragdinus sp. nov. and Streptomyces fabii sp. nov., isolated from the gut of fungus growing-termite Macrotermes natalensis.</title>
        <authorList>
            <person name="Schwitalla J."/>
            <person name="Benndorf R."/>
            <person name="Martin K."/>
            <person name="De Beer W."/>
            <person name="Kaster A.-K."/>
            <person name="Vollmers J."/>
            <person name="Poulsen M."/>
            <person name="Beemelmanns C."/>
        </authorList>
    </citation>
    <scope>NUCLEOTIDE SEQUENCE [LARGE SCALE GENOMIC DNA]</scope>
    <source>
        <strain evidence="1 2">RB5</strain>
    </source>
</reference>